<sequence length="198" mass="21824">MGWDADPTVWADVLCGRKKVTAQLFPRLLYSEGHVYNPYDMEDGLLRNHILVRNAKHIFMGPASALRGPGYKKGRASLSKIIGMSRITPRALAYTIVQSRFSISDAQEWHTVDRDFNYRDFFWSLVELLEADEGKAILEYFNHEIFGAAETDETDTAAVGQAQGASSFNRLKEQRAAKQAVAAQAALAAAQAALAASA</sequence>
<dbReference type="EMBL" id="MU277187">
    <property type="protein sequence ID" value="KAI0069258.1"/>
    <property type="molecule type" value="Genomic_DNA"/>
</dbReference>
<keyword evidence="2" id="KW-1185">Reference proteome</keyword>
<evidence type="ECO:0000313" key="1">
    <source>
        <dbReference type="EMBL" id="KAI0069258.1"/>
    </source>
</evidence>
<reference evidence="1" key="1">
    <citation type="submission" date="2021-03" db="EMBL/GenBank/DDBJ databases">
        <authorList>
            <consortium name="DOE Joint Genome Institute"/>
            <person name="Ahrendt S."/>
            <person name="Looney B.P."/>
            <person name="Miyauchi S."/>
            <person name="Morin E."/>
            <person name="Drula E."/>
            <person name="Courty P.E."/>
            <person name="Chicoki N."/>
            <person name="Fauchery L."/>
            <person name="Kohler A."/>
            <person name="Kuo A."/>
            <person name="Labutti K."/>
            <person name="Pangilinan J."/>
            <person name="Lipzen A."/>
            <person name="Riley R."/>
            <person name="Andreopoulos W."/>
            <person name="He G."/>
            <person name="Johnson J."/>
            <person name="Barry K.W."/>
            <person name="Grigoriev I.V."/>
            <person name="Nagy L."/>
            <person name="Hibbett D."/>
            <person name="Henrissat B."/>
            <person name="Matheny P.B."/>
            <person name="Labbe J."/>
            <person name="Martin F."/>
        </authorList>
    </citation>
    <scope>NUCLEOTIDE SEQUENCE</scope>
    <source>
        <strain evidence="1">HHB10654</strain>
    </source>
</reference>
<proteinExistence type="predicted"/>
<evidence type="ECO:0000313" key="2">
    <source>
        <dbReference type="Proteomes" id="UP000814140"/>
    </source>
</evidence>
<reference evidence="1" key="2">
    <citation type="journal article" date="2022" name="New Phytol.">
        <title>Evolutionary transition to the ectomycorrhizal habit in the genomes of a hyperdiverse lineage of mushroom-forming fungi.</title>
        <authorList>
            <person name="Looney B."/>
            <person name="Miyauchi S."/>
            <person name="Morin E."/>
            <person name="Drula E."/>
            <person name="Courty P.E."/>
            <person name="Kohler A."/>
            <person name="Kuo A."/>
            <person name="LaButti K."/>
            <person name="Pangilinan J."/>
            <person name="Lipzen A."/>
            <person name="Riley R."/>
            <person name="Andreopoulos W."/>
            <person name="He G."/>
            <person name="Johnson J."/>
            <person name="Nolan M."/>
            <person name="Tritt A."/>
            <person name="Barry K.W."/>
            <person name="Grigoriev I.V."/>
            <person name="Nagy L.G."/>
            <person name="Hibbett D."/>
            <person name="Henrissat B."/>
            <person name="Matheny P.B."/>
            <person name="Labbe J."/>
            <person name="Martin F.M."/>
        </authorList>
    </citation>
    <scope>NUCLEOTIDE SEQUENCE</scope>
    <source>
        <strain evidence="1">HHB10654</strain>
    </source>
</reference>
<protein>
    <submittedName>
        <fullName evidence="1">Uncharacterized protein</fullName>
    </submittedName>
</protein>
<organism evidence="1 2">
    <name type="scientific">Artomyces pyxidatus</name>
    <dbReference type="NCBI Taxonomy" id="48021"/>
    <lineage>
        <taxon>Eukaryota</taxon>
        <taxon>Fungi</taxon>
        <taxon>Dikarya</taxon>
        <taxon>Basidiomycota</taxon>
        <taxon>Agaricomycotina</taxon>
        <taxon>Agaricomycetes</taxon>
        <taxon>Russulales</taxon>
        <taxon>Auriscalpiaceae</taxon>
        <taxon>Artomyces</taxon>
    </lineage>
</organism>
<name>A0ACB8TLC4_9AGAM</name>
<comment type="caution">
    <text evidence="1">The sequence shown here is derived from an EMBL/GenBank/DDBJ whole genome shotgun (WGS) entry which is preliminary data.</text>
</comment>
<gene>
    <name evidence="1" type="ORF">BV25DRAFT_1818252</name>
</gene>
<dbReference type="Proteomes" id="UP000814140">
    <property type="component" value="Unassembled WGS sequence"/>
</dbReference>
<accession>A0ACB8TLC4</accession>